<keyword evidence="7" id="KW-0539">Nucleus</keyword>
<dbReference type="AlphaFoldDB" id="A0A317XQU2"/>
<proteinExistence type="inferred from homology"/>
<dbReference type="GO" id="GO:0043565">
    <property type="term" value="F:sequence-specific DNA binding"/>
    <property type="evidence" value="ECO:0007669"/>
    <property type="project" value="InterPro"/>
</dbReference>
<dbReference type="InterPro" id="IPR016069">
    <property type="entry name" value="Translin_C"/>
</dbReference>
<evidence type="ECO:0000313" key="9">
    <source>
        <dbReference type="Proteomes" id="UP000246740"/>
    </source>
</evidence>
<protein>
    <submittedName>
        <fullName evidence="8">Translin</fullName>
    </submittedName>
</protein>
<evidence type="ECO:0000313" key="8">
    <source>
        <dbReference type="EMBL" id="PWZ00665.1"/>
    </source>
</evidence>
<dbReference type="GO" id="GO:0003723">
    <property type="term" value="F:RNA binding"/>
    <property type="evidence" value="ECO:0007669"/>
    <property type="project" value="UniProtKB-KW"/>
</dbReference>
<sequence length="261" mass="28764">MLGHEAIATSSGPVVDLEPLFKELESERALADSIREKSKDLDRCFRALSSLLNGIHSTPGSRIDSLIDQTVPLFHRTRAVVAELAELIPEHQYYRWNDDFSFSIKNLCASVALTVLISTGTLVTKDQTAQVLGLAGKPSLETRLKLSTEEYLHGVINFLNELSRLAVNSVTLGDFRTPVRLATFVKDVHAGFQLLNLKNDSLRKRFDGIKYDVKKIEEIVYDISLRGLIKGEDDGSNGVAFPKGSQARQALVLRLAGQASA</sequence>
<dbReference type="Gene3D" id="1.20.58.190">
    <property type="entry name" value="Translin, domain 1"/>
    <property type="match status" value="1"/>
</dbReference>
<dbReference type="CDD" id="cd14819">
    <property type="entry name" value="Translin"/>
    <property type="match status" value="1"/>
</dbReference>
<gene>
    <name evidence="8" type="ORF">BCV70DRAFT_237013</name>
</gene>
<accession>A0A317XQU2</accession>
<keyword evidence="6" id="KW-0238">DNA-binding</keyword>
<dbReference type="GO" id="GO:0003697">
    <property type="term" value="F:single-stranded DNA binding"/>
    <property type="evidence" value="ECO:0007669"/>
    <property type="project" value="InterPro"/>
</dbReference>
<evidence type="ECO:0000256" key="1">
    <source>
        <dbReference type="ARBA" id="ARBA00004123"/>
    </source>
</evidence>
<evidence type="ECO:0000256" key="3">
    <source>
        <dbReference type="ARBA" id="ARBA00005902"/>
    </source>
</evidence>
<dbReference type="Pfam" id="PF01997">
    <property type="entry name" value="Translin"/>
    <property type="match status" value="1"/>
</dbReference>
<evidence type="ECO:0000256" key="6">
    <source>
        <dbReference type="ARBA" id="ARBA00023125"/>
    </source>
</evidence>
<keyword evidence="4" id="KW-0963">Cytoplasm</keyword>
<dbReference type="Proteomes" id="UP000246740">
    <property type="component" value="Unassembled WGS sequence"/>
</dbReference>
<dbReference type="Gene3D" id="1.20.58.200">
    <property type="entry name" value="Translin, domain 2"/>
    <property type="match status" value="1"/>
</dbReference>
<dbReference type="FunCoup" id="A0A317XQU2">
    <property type="interactions" value="769"/>
</dbReference>
<dbReference type="InterPro" id="IPR033956">
    <property type="entry name" value="Translin"/>
</dbReference>
<dbReference type="InParanoid" id="A0A317XQU2"/>
<comment type="subcellular location">
    <subcellularLocation>
        <location evidence="2">Cytoplasm</location>
    </subcellularLocation>
    <subcellularLocation>
        <location evidence="1">Nucleus</location>
    </subcellularLocation>
</comment>
<dbReference type="FunFam" id="1.20.58.200:FF:000002">
    <property type="entry name" value="Putative translin"/>
    <property type="match status" value="1"/>
</dbReference>
<dbReference type="GO" id="GO:0005634">
    <property type="term" value="C:nucleus"/>
    <property type="evidence" value="ECO:0007669"/>
    <property type="project" value="UniProtKB-SubCell"/>
</dbReference>
<keyword evidence="9" id="KW-1185">Reference proteome</keyword>
<name>A0A317XQU2_9BASI</name>
<dbReference type="InterPro" id="IPR002848">
    <property type="entry name" value="Translin_fam"/>
</dbReference>
<dbReference type="GO" id="GO:0005737">
    <property type="term" value="C:cytoplasm"/>
    <property type="evidence" value="ECO:0007669"/>
    <property type="project" value="UniProtKB-SubCell"/>
</dbReference>
<evidence type="ECO:0000256" key="7">
    <source>
        <dbReference type="ARBA" id="ARBA00023242"/>
    </source>
</evidence>
<evidence type="ECO:0000256" key="2">
    <source>
        <dbReference type="ARBA" id="ARBA00004496"/>
    </source>
</evidence>
<dbReference type="OrthoDB" id="829at2759"/>
<evidence type="ECO:0000256" key="4">
    <source>
        <dbReference type="ARBA" id="ARBA00022490"/>
    </source>
</evidence>
<dbReference type="PANTHER" id="PTHR10741">
    <property type="entry name" value="TRANSLIN AND TRANSLIN ASSOCIATED PROTEIN X"/>
    <property type="match status" value="1"/>
</dbReference>
<dbReference type="STRING" id="1882483.A0A317XQU2"/>
<organism evidence="8 9">
    <name type="scientific">Testicularia cyperi</name>
    <dbReference type="NCBI Taxonomy" id="1882483"/>
    <lineage>
        <taxon>Eukaryota</taxon>
        <taxon>Fungi</taxon>
        <taxon>Dikarya</taxon>
        <taxon>Basidiomycota</taxon>
        <taxon>Ustilaginomycotina</taxon>
        <taxon>Ustilaginomycetes</taxon>
        <taxon>Ustilaginales</taxon>
        <taxon>Anthracoideaceae</taxon>
        <taxon>Testicularia</taxon>
    </lineage>
</organism>
<dbReference type="GO" id="GO:0016070">
    <property type="term" value="P:RNA metabolic process"/>
    <property type="evidence" value="ECO:0007669"/>
    <property type="project" value="InterPro"/>
</dbReference>
<dbReference type="InterPro" id="IPR016068">
    <property type="entry name" value="Translin_N"/>
</dbReference>
<evidence type="ECO:0000256" key="5">
    <source>
        <dbReference type="ARBA" id="ARBA00022884"/>
    </source>
</evidence>
<dbReference type="InterPro" id="IPR036081">
    <property type="entry name" value="Translin_sf"/>
</dbReference>
<reference evidence="8 9" key="1">
    <citation type="journal article" date="2018" name="Mol. Biol. Evol.">
        <title>Broad Genomic Sampling Reveals a Smut Pathogenic Ancestry of the Fungal Clade Ustilaginomycotina.</title>
        <authorList>
            <person name="Kijpornyongpan T."/>
            <person name="Mondo S.J."/>
            <person name="Barry K."/>
            <person name="Sandor L."/>
            <person name="Lee J."/>
            <person name="Lipzen A."/>
            <person name="Pangilinan J."/>
            <person name="LaButti K."/>
            <person name="Hainaut M."/>
            <person name="Henrissat B."/>
            <person name="Grigoriev I.V."/>
            <person name="Spatafora J.W."/>
            <person name="Aime M.C."/>
        </authorList>
    </citation>
    <scope>NUCLEOTIDE SEQUENCE [LARGE SCALE GENOMIC DNA]</scope>
    <source>
        <strain evidence="8 9">MCA 3645</strain>
    </source>
</reference>
<dbReference type="SUPFAM" id="SSF74784">
    <property type="entry name" value="Translin"/>
    <property type="match status" value="1"/>
</dbReference>
<keyword evidence="5" id="KW-0694">RNA-binding</keyword>
<comment type="similarity">
    <text evidence="3">Belongs to the translin family.</text>
</comment>
<dbReference type="EMBL" id="KZ819192">
    <property type="protein sequence ID" value="PWZ00665.1"/>
    <property type="molecule type" value="Genomic_DNA"/>
</dbReference>